<feature type="transmembrane region" description="Helical" evidence="11">
    <location>
        <begin position="235"/>
        <end position="257"/>
    </location>
</feature>
<dbReference type="RefSeq" id="XP_026673781.1">
    <property type="nucleotide sequence ID" value="XM_026817980.1"/>
</dbReference>
<evidence type="ECO:0000256" key="2">
    <source>
        <dbReference type="ARBA" id="ARBA00004687"/>
    </source>
</evidence>
<protein>
    <recommendedName>
        <fullName evidence="11">GPI mannosyltransferase 2</fullName>
        <ecNumber evidence="11">2.4.1.-</ecNumber>
    </recommendedName>
</protein>
<proteinExistence type="inferred from homology"/>
<feature type="transmembrane region" description="Helical" evidence="11">
    <location>
        <begin position="465"/>
        <end position="484"/>
    </location>
</feature>
<evidence type="ECO:0000313" key="13">
    <source>
        <dbReference type="RefSeq" id="XP_026673781.1"/>
    </source>
</evidence>
<name>A0AAJ7S9F6_9HYME</name>
<feature type="transmembrane region" description="Helical" evidence="11">
    <location>
        <begin position="84"/>
        <end position="108"/>
    </location>
</feature>
<dbReference type="EC" id="2.4.1.-" evidence="11"/>
<evidence type="ECO:0000256" key="3">
    <source>
        <dbReference type="ARBA" id="ARBA00008698"/>
    </source>
</evidence>
<evidence type="ECO:0000256" key="8">
    <source>
        <dbReference type="ARBA" id="ARBA00022824"/>
    </source>
</evidence>
<dbReference type="GO" id="GO:0005789">
    <property type="term" value="C:endoplasmic reticulum membrane"/>
    <property type="evidence" value="ECO:0007669"/>
    <property type="project" value="UniProtKB-SubCell"/>
</dbReference>
<dbReference type="InterPro" id="IPR007315">
    <property type="entry name" value="PIG-V/Gpi18"/>
</dbReference>
<evidence type="ECO:0000256" key="11">
    <source>
        <dbReference type="RuleBase" id="RU363112"/>
    </source>
</evidence>
<dbReference type="GO" id="GO:0006506">
    <property type="term" value="P:GPI anchor biosynthetic process"/>
    <property type="evidence" value="ECO:0007669"/>
    <property type="project" value="UniProtKB-KW"/>
</dbReference>
<evidence type="ECO:0000256" key="6">
    <source>
        <dbReference type="ARBA" id="ARBA00022679"/>
    </source>
</evidence>
<evidence type="ECO:0000256" key="5">
    <source>
        <dbReference type="ARBA" id="ARBA00022676"/>
    </source>
</evidence>
<keyword evidence="6 11" id="KW-0808">Transferase</keyword>
<evidence type="ECO:0000313" key="14">
    <source>
        <dbReference type="RefSeq" id="XP_026673782.1"/>
    </source>
</evidence>
<dbReference type="RefSeq" id="XP_026673782.1">
    <property type="nucleotide sequence ID" value="XM_026817981.1"/>
</dbReference>
<accession>A0AAJ7S9F6</accession>
<organism evidence="12 14">
    <name type="scientific">Ceratina calcarata</name>
    <dbReference type="NCBI Taxonomy" id="156304"/>
    <lineage>
        <taxon>Eukaryota</taxon>
        <taxon>Metazoa</taxon>
        <taxon>Ecdysozoa</taxon>
        <taxon>Arthropoda</taxon>
        <taxon>Hexapoda</taxon>
        <taxon>Insecta</taxon>
        <taxon>Pterygota</taxon>
        <taxon>Neoptera</taxon>
        <taxon>Endopterygota</taxon>
        <taxon>Hymenoptera</taxon>
        <taxon>Apocrita</taxon>
        <taxon>Aculeata</taxon>
        <taxon>Apoidea</taxon>
        <taxon>Anthophila</taxon>
        <taxon>Apidae</taxon>
        <taxon>Ceratina</taxon>
        <taxon>Zadontomerus</taxon>
    </lineage>
</organism>
<evidence type="ECO:0000313" key="12">
    <source>
        <dbReference type="Proteomes" id="UP000694925"/>
    </source>
</evidence>
<feature type="transmembrane region" description="Helical" evidence="11">
    <location>
        <begin position="188"/>
        <end position="214"/>
    </location>
</feature>
<evidence type="ECO:0000256" key="9">
    <source>
        <dbReference type="ARBA" id="ARBA00022989"/>
    </source>
</evidence>
<dbReference type="GO" id="GO:0031501">
    <property type="term" value="C:mannosyltransferase complex"/>
    <property type="evidence" value="ECO:0007669"/>
    <property type="project" value="TreeGrafter"/>
</dbReference>
<keyword evidence="4 11" id="KW-0337">GPI-anchor biosynthesis</keyword>
<dbReference type="PANTHER" id="PTHR12468:SF2">
    <property type="entry name" value="GPI MANNOSYLTRANSFERASE 2"/>
    <property type="match status" value="1"/>
</dbReference>
<feature type="transmembrane region" description="Helical" evidence="11">
    <location>
        <begin position="114"/>
        <end position="134"/>
    </location>
</feature>
<feature type="transmembrane region" description="Helical" evidence="11">
    <location>
        <begin position="146"/>
        <end position="168"/>
    </location>
</feature>
<comment type="subcellular location">
    <subcellularLocation>
        <location evidence="1 11">Endoplasmic reticulum membrane</location>
        <topology evidence="1 11">Multi-pass membrane protein</topology>
    </subcellularLocation>
</comment>
<evidence type="ECO:0000256" key="10">
    <source>
        <dbReference type="ARBA" id="ARBA00023136"/>
    </source>
</evidence>
<feature type="transmembrane region" description="Helical" evidence="11">
    <location>
        <begin position="332"/>
        <end position="349"/>
    </location>
</feature>
<keyword evidence="12" id="KW-1185">Reference proteome</keyword>
<dbReference type="GO" id="GO:0004376">
    <property type="term" value="F:GPI mannosyltransferase activity"/>
    <property type="evidence" value="ECO:0007669"/>
    <property type="project" value="InterPro"/>
</dbReference>
<dbReference type="GeneID" id="108630312"/>
<comment type="function">
    <text evidence="11">Mannosyltransferase involved in glycosylphosphatidylinositol-anchor biosynthesis.</text>
</comment>
<comment type="similarity">
    <text evidence="3 11">Belongs to the PIGV family.</text>
</comment>
<dbReference type="Proteomes" id="UP000694925">
    <property type="component" value="Unplaced"/>
</dbReference>
<dbReference type="AlphaFoldDB" id="A0AAJ7S9F6"/>
<dbReference type="PANTHER" id="PTHR12468">
    <property type="entry name" value="GPI MANNOSYLTRANSFERASE 2"/>
    <property type="match status" value="1"/>
</dbReference>
<keyword evidence="9 11" id="KW-1133">Transmembrane helix</keyword>
<reference evidence="13 14" key="1">
    <citation type="submission" date="2025-04" db="UniProtKB">
        <authorList>
            <consortium name="RefSeq"/>
        </authorList>
    </citation>
    <scope>IDENTIFICATION</scope>
    <source>
        <tissue evidence="13 14">Whole body</tissue>
    </source>
</reference>
<comment type="pathway">
    <text evidence="2 11">Glycolipid biosynthesis; glycosylphosphatidylinositol-anchor biosynthesis.</text>
</comment>
<keyword evidence="5 11" id="KW-0328">Glycosyltransferase</keyword>
<evidence type="ECO:0000256" key="4">
    <source>
        <dbReference type="ARBA" id="ARBA00022502"/>
    </source>
</evidence>
<keyword evidence="7 11" id="KW-0812">Transmembrane</keyword>
<sequence length="487" mass="56999">MYEPRRKIYWFALTSRITVILLQLVFNTLCPDHEADAFKRPVDLLEKSSLCDNVIEYLFGGLARWDGEYFLHIAKYGYTYENSLAFYPLYPLLIRIASVPISRIFFILNSRSSMLVAAVLINVVCFIKSAVVFYDLSKAILKKSNIAYKAAVLYCLNPASIFFSAIYSESLFAYLTFYSMLKSAQSDSYVSFPIGLSILTRSNGIINIGFPIYFQLKKLFHTYTGNLSRETLYQYIFSSIILKTFCAICNTIIISMAQFVLLQIYNYIIFCIPNPNQIIPPEIIAHSVMYNLTLPGSDNVEWCYTKIPIAYSYIQKKYWNVGFLSYYQMKQIPNFILAFPILYIMIKCIKEYFVEHKRYFYTLGFVKRIENNEHSKRKKYPIEMLVFIVHGLFLTVFCIFFVHIQVSTRLICSASPLIYWYCTLFMSCTSGKSDDDLYEFKENISSKWKVYFLTQKKYTLQDRLVLSYFLGYTILGCFMFPNFLPWT</sequence>
<dbReference type="GO" id="GO:0000009">
    <property type="term" value="F:alpha-1,6-mannosyltransferase activity"/>
    <property type="evidence" value="ECO:0007669"/>
    <property type="project" value="InterPro"/>
</dbReference>
<dbReference type="Pfam" id="PF04188">
    <property type="entry name" value="Mannosyl_trans2"/>
    <property type="match status" value="1"/>
</dbReference>
<evidence type="ECO:0000256" key="7">
    <source>
        <dbReference type="ARBA" id="ARBA00022692"/>
    </source>
</evidence>
<keyword evidence="8 11" id="KW-0256">Endoplasmic reticulum</keyword>
<evidence type="ECO:0000256" key="1">
    <source>
        <dbReference type="ARBA" id="ARBA00004477"/>
    </source>
</evidence>
<keyword evidence="10 11" id="KW-0472">Membrane</keyword>
<feature type="transmembrane region" description="Helical" evidence="11">
    <location>
        <begin position="384"/>
        <end position="404"/>
    </location>
</feature>
<gene>
    <name evidence="13 14" type="primary">LOC108630312</name>
</gene>